<feature type="repeat" description="ANK" evidence="2">
    <location>
        <begin position="73"/>
        <end position="105"/>
    </location>
</feature>
<dbReference type="Gene3D" id="1.25.40.20">
    <property type="entry name" value="Ankyrin repeat-containing domain"/>
    <property type="match status" value="1"/>
</dbReference>
<dbReference type="OrthoDB" id="307642at2759"/>
<sequence>MESTIDVSSIDIFSLARHGRFQQLKQVLELGVDPNSKDKYGNTIVIIGAQNGNKSIVKLALRFGGHINMSNTSGNTALHYCSEYGYVELGEYLISKGASVEIMNIRGYKPLEGIKPNRGKYDIN</sequence>
<dbReference type="InterPro" id="IPR002110">
    <property type="entry name" value="Ankyrin_rpt"/>
</dbReference>
<dbReference type="Pfam" id="PF12796">
    <property type="entry name" value="Ank_2"/>
    <property type="match status" value="1"/>
</dbReference>
<evidence type="ECO:0000313" key="4">
    <source>
        <dbReference type="Proteomes" id="UP000785679"/>
    </source>
</evidence>
<keyword evidence="4" id="KW-1185">Reference proteome</keyword>
<evidence type="ECO:0008006" key="5">
    <source>
        <dbReference type="Google" id="ProtNLM"/>
    </source>
</evidence>
<name>A0A8J8NJH8_HALGN</name>
<reference evidence="3" key="1">
    <citation type="submission" date="2019-06" db="EMBL/GenBank/DDBJ databases">
        <authorList>
            <person name="Zheng W."/>
        </authorList>
    </citation>
    <scope>NUCLEOTIDE SEQUENCE</scope>
    <source>
        <strain evidence="3">QDHG01</strain>
    </source>
</reference>
<dbReference type="AlphaFoldDB" id="A0A8J8NJH8"/>
<dbReference type="EMBL" id="RRYP01015646">
    <property type="protein sequence ID" value="TNV75415.1"/>
    <property type="molecule type" value="Genomic_DNA"/>
</dbReference>
<protein>
    <recommendedName>
        <fullName evidence="5">Ankyrin repeat domain-containing protein</fullName>
    </recommendedName>
</protein>
<evidence type="ECO:0000256" key="2">
    <source>
        <dbReference type="PROSITE-ProRule" id="PRU00023"/>
    </source>
</evidence>
<dbReference type="PROSITE" id="PS50297">
    <property type="entry name" value="ANK_REP_REGION"/>
    <property type="match status" value="1"/>
</dbReference>
<accession>A0A8J8NJH8</accession>
<keyword evidence="1" id="KW-0446">Lipid-binding</keyword>
<dbReference type="PANTHER" id="PTHR24119:SF0">
    <property type="entry name" value="ACYL-COA-BINDING DOMAIN-CONTAINING PROTEIN 6"/>
    <property type="match status" value="1"/>
</dbReference>
<feature type="repeat" description="ANK" evidence="2">
    <location>
        <begin position="40"/>
        <end position="72"/>
    </location>
</feature>
<dbReference type="PROSITE" id="PS50088">
    <property type="entry name" value="ANK_REPEAT"/>
    <property type="match status" value="2"/>
</dbReference>
<dbReference type="SMART" id="SM00248">
    <property type="entry name" value="ANK"/>
    <property type="match status" value="2"/>
</dbReference>
<dbReference type="SUPFAM" id="SSF48403">
    <property type="entry name" value="Ankyrin repeat"/>
    <property type="match status" value="1"/>
</dbReference>
<dbReference type="InterPro" id="IPR036770">
    <property type="entry name" value="Ankyrin_rpt-contain_sf"/>
</dbReference>
<dbReference type="GO" id="GO:0000062">
    <property type="term" value="F:fatty-acyl-CoA binding"/>
    <property type="evidence" value="ECO:0007669"/>
    <property type="project" value="TreeGrafter"/>
</dbReference>
<proteinExistence type="predicted"/>
<evidence type="ECO:0000256" key="1">
    <source>
        <dbReference type="ARBA" id="ARBA00023121"/>
    </source>
</evidence>
<gene>
    <name evidence="3" type="ORF">FGO68_gene15835</name>
</gene>
<evidence type="ECO:0000313" key="3">
    <source>
        <dbReference type="EMBL" id="TNV75415.1"/>
    </source>
</evidence>
<dbReference type="PANTHER" id="PTHR24119">
    <property type="entry name" value="ACYL-COA-BINDING DOMAIN-CONTAINING PROTEIN 6"/>
    <property type="match status" value="1"/>
</dbReference>
<comment type="caution">
    <text evidence="3">The sequence shown here is derived from an EMBL/GenBank/DDBJ whole genome shotgun (WGS) entry which is preliminary data.</text>
</comment>
<dbReference type="Proteomes" id="UP000785679">
    <property type="component" value="Unassembled WGS sequence"/>
</dbReference>
<keyword evidence="2" id="KW-0040">ANK repeat</keyword>
<organism evidence="3 4">
    <name type="scientific">Halteria grandinella</name>
    <dbReference type="NCBI Taxonomy" id="5974"/>
    <lineage>
        <taxon>Eukaryota</taxon>
        <taxon>Sar</taxon>
        <taxon>Alveolata</taxon>
        <taxon>Ciliophora</taxon>
        <taxon>Intramacronucleata</taxon>
        <taxon>Spirotrichea</taxon>
        <taxon>Stichotrichia</taxon>
        <taxon>Sporadotrichida</taxon>
        <taxon>Halteriidae</taxon>
        <taxon>Halteria</taxon>
    </lineage>
</organism>